<dbReference type="AlphaFoldDB" id="A0ABD0JR04"/>
<proteinExistence type="predicted"/>
<comment type="caution">
    <text evidence="1">The sequence shown here is derived from an EMBL/GenBank/DDBJ whole genome shotgun (WGS) entry which is preliminary data.</text>
</comment>
<name>A0ABD0JR04_9CAEN</name>
<keyword evidence="2" id="KW-1185">Reference proteome</keyword>
<dbReference type="EMBL" id="JACVVK020000356">
    <property type="protein sequence ID" value="KAK7477181.1"/>
    <property type="molecule type" value="Genomic_DNA"/>
</dbReference>
<dbReference type="Proteomes" id="UP001519460">
    <property type="component" value="Unassembled WGS sequence"/>
</dbReference>
<evidence type="ECO:0000313" key="1">
    <source>
        <dbReference type="EMBL" id="KAK7477181.1"/>
    </source>
</evidence>
<evidence type="ECO:0000313" key="2">
    <source>
        <dbReference type="Proteomes" id="UP001519460"/>
    </source>
</evidence>
<protein>
    <submittedName>
        <fullName evidence="1">Uncharacterized protein</fullName>
    </submittedName>
</protein>
<reference evidence="1 2" key="1">
    <citation type="journal article" date="2023" name="Sci. Data">
        <title>Genome assembly of the Korean intertidal mud-creeper Batillaria attramentaria.</title>
        <authorList>
            <person name="Patra A.K."/>
            <person name="Ho P.T."/>
            <person name="Jun S."/>
            <person name="Lee S.J."/>
            <person name="Kim Y."/>
            <person name="Won Y.J."/>
        </authorList>
    </citation>
    <scope>NUCLEOTIDE SEQUENCE [LARGE SCALE GENOMIC DNA]</scope>
    <source>
        <strain evidence="1">Wonlab-2016</strain>
    </source>
</reference>
<organism evidence="1 2">
    <name type="scientific">Batillaria attramentaria</name>
    <dbReference type="NCBI Taxonomy" id="370345"/>
    <lineage>
        <taxon>Eukaryota</taxon>
        <taxon>Metazoa</taxon>
        <taxon>Spiralia</taxon>
        <taxon>Lophotrochozoa</taxon>
        <taxon>Mollusca</taxon>
        <taxon>Gastropoda</taxon>
        <taxon>Caenogastropoda</taxon>
        <taxon>Sorbeoconcha</taxon>
        <taxon>Cerithioidea</taxon>
        <taxon>Batillariidae</taxon>
        <taxon>Batillaria</taxon>
    </lineage>
</organism>
<accession>A0ABD0JR04</accession>
<gene>
    <name evidence="1" type="ORF">BaRGS_00031566</name>
</gene>
<sequence length="71" mass="7597">MLIPTRLADDVWRFHNTCALTSRPRLPDSSGLISYSQDAAAERTPIQQAPSGGSLPAIVLTIPVIKPPSSL</sequence>